<feature type="compositionally biased region" description="Basic and acidic residues" evidence="1">
    <location>
        <begin position="28"/>
        <end position="37"/>
    </location>
</feature>
<evidence type="ECO:0000313" key="2">
    <source>
        <dbReference type="Ensembl" id="ENSCSAVP00000001878.1"/>
    </source>
</evidence>
<dbReference type="HOGENOM" id="CLU_2183026_0_0_1"/>
<dbReference type="InParanoid" id="H2Y980"/>
<evidence type="ECO:0000313" key="3">
    <source>
        <dbReference type="Proteomes" id="UP000007875"/>
    </source>
</evidence>
<dbReference type="Ensembl" id="ENSCSAVT00000001911.1">
    <property type="protein sequence ID" value="ENSCSAVP00000001878.1"/>
    <property type="gene ID" value="ENSCSAVG00000001100.1"/>
</dbReference>
<keyword evidence="3" id="KW-1185">Reference proteome</keyword>
<reference evidence="2" key="2">
    <citation type="submission" date="2025-08" db="UniProtKB">
        <authorList>
            <consortium name="Ensembl"/>
        </authorList>
    </citation>
    <scope>IDENTIFICATION</scope>
</reference>
<feature type="region of interest" description="Disordered" evidence="1">
    <location>
        <begin position="16"/>
        <end position="51"/>
    </location>
</feature>
<accession>H2Y980</accession>
<sequence>MKSALLRQSFVAMAPSEVGVSTPSEQGTVREKIEQPRRGVATPGARINSETGDLIDSEKCGADKRAHLHQLLSSTAIDTAADNQSIDFSADSLQTSPPKLPMVNESTEI</sequence>
<organism evidence="2 3">
    <name type="scientific">Ciona savignyi</name>
    <name type="common">Pacific transparent sea squirt</name>
    <dbReference type="NCBI Taxonomy" id="51511"/>
    <lineage>
        <taxon>Eukaryota</taxon>
        <taxon>Metazoa</taxon>
        <taxon>Chordata</taxon>
        <taxon>Tunicata</taxon>
        <taxon>Ascidiacea</taxon>
        <taxon>Phlebobranchia</taxon>
        <taxon>Cionidae</taxon>
        <taxon>Ciona</taxon>
    </lineage>
</organism>
<evidence type="ECO:0000256" key="1">
    <source>
        <dbReference type="SAM" id="MobiDB-lite"/>
    </source>
</evidence>
<reference evidence="3" key="1">
    <citation type="submission" date="2003-08" db="EMBL/GenBank/DDBJ databases">
        <authorList>
            <person name="Birren B."/>
            <person name="Nusbaum C."/>
            <person name="Abebe A."/>
            <person name="Abouelleil A."/>
            <person name="Adekoya E."/>
            <person name="Ait-zahra M."/>
            <person name="Allen N."/>
            <person name="Allen T."/>
            <person name="An P."/>
            <person name="Anderson M."/>
            <person name="Anderson S."/>
            <person name="Arachchi H."/>
            <person name="Armbruster J."/>
            <person name="Bachantsang P."/>
            <person name="Baldwin J."/>
            <person name="Barry A."/>
            <person name="Bayul T."/>
            <person name="Blitshsteyn B."/>
            <person name="Bloom T."/>
            <person name="Blye J."/>
            <person name="Boguslavskiy L."/>
            <person name="Borowsky M."/>
            <person name="Boukhgalter B."/>
            <person name="Brunache A."/>
            <person name="Butler J."/>
            <person name="Calixte N."/>
            <person name="Calvo S."/>
            <person name="Camarata J."/>
            <person name="Campo K."/>
            <person name="Chang J."/>
            <person name="Cheshatsang Y."/>
            <person name="Citroen M."/>
            <person name="Collymore A."/>
            <person name="Considine T."/>
            <person name="Cook A."/>
            <person name="Cooke P."/>
            <person name="Corum B."/>
            <person name="Cuomo C."/>
            <person name="David R."/>
            <person name="Dawoe T."/>
            <person name="Degray S."/>
            <person name="Dodge S."/>
            <person name="Dooley K."/>
            <person name="Dorje P."/>
            <person name="Dorjee K."/>
            <person name="Dorris L."/>
            <person name="Duffey N."/>
            <person name="Dupes A."/>
            <person name="Elkins T."/>
            <person name="Engels R."/>
            <person name="Erickson J."/>
            <person name="Farina A."/>
            <person name="Faro S."/>
            <person name="Ferreira P."/>
            <person name="Fischer H."/>
            <person name="Fitzgerald M."/>
            <person name="Foley K."/>
            <person name="Gage D."/>
            <person name="Galagan J."/>
            <person name="Gearin G."/>
            <person name="Gnerre S."/>
            <person name="Gnirke A."/>
            <person name="Goyette A."/>
            <person name="Graham J."/>
            <person name="Grandbois E."/>
            <person name="Gyaltsen K."/>
            <person name="Hafez N."/>
            <person name="Hagopian D."/>
            <person name="Hagos B."/>
            <person name="Hall J."/>
            <person name="Hatcher B."/>
            <person name="Heller A."/>
            <person name="Higgins H."/>
            <person name="Honan T."/>
            <person name="Horn A."/>
            <person name="Houde N."/>
            <person name="Hughes L."/>
            <person name="Hulme W."/>
            <person name="Husby E."/>
            <person name="Iliev I."/>
            <person name="Jaffe D."/>
            <person name="Jones C."/>
            <person name="Kamal M."/>
            <person name="Kamat A."/>
            <person name="Kamvysselis M."/>
            <person name="Karlsson E."/>
            <person name="Kells C."/>
            <person name="Kieu A."/>
            <person name="Kisner P."/>
            <person name="Kodira C."/>
            <person name="Kulbokas E."/>
            <person name="Labutti K."/>
            <person name="Lama D."/>
            <person name="Landers T."/>
            <person name="Leger J."/>
            <person name="Levine S."/>
            <person name="Lewis D."/>
            <person name="Lewis T."/>
            <person name="Lindblad-toh K."/>
            <person name="Liu X."/>
            <person name="Lokyitsang T."/>
            <person name="Lokyitsang Y."/>
            <person name="Lucien O."/>
            <person name="Lui A."/>
            <person name="Ma L.J."/>
            <person name="Mabbitt R."/>
            <person name="Macdonald J."/>
            <person name="Maclean C."/>
            <person name="Major J."/>
            <person name="Manning J."/>
            <person name="Marabella R."/>
            <person name="Maru K."/>
            <person name="Matthews C."/>
            <person name="Mauceli E."/>
            <person name="Mccarthy M."/>
            <person name="Mcdonough S."/>
            <person name="Mcghee T."/>
            <person name="Meldrim J."/>
            <person name="Meneus L."/>
            <person name="Mesirov J."/>
            <person name="Mihalev A."/>
            <person name="Mihova T."/>
            <person name="Mikkelsen T."/>
            <person name="Mlenga V."/>
            <person name="Moru K."/>
            <person name="Mozes J."/>
            <person name="Mulrain L."/>
            <person name="Munson G."/>
            <person name="Naylor J."/>
            <person name="Newes C."/>
            <person name="Nguyen C."/>
            <person name="Nguyen N."/>
            <person name="Nguyen T."/>
            <person name="Nicol R."/>
            <person name="Nielsen C."/>
            <person name="Nizzari M."/>
            <person name="Norbu C."/>
            <person name="Norbu N."/>
            <person name="O'donnell P."/>
            <person name="Okoawo O."/>
            <person name="O'leary S."/>
            <person name="Omotosho B."/>
            <person name="O'neill K."/>
            <person name="Osman S."/>
            <person name="Parker S."/>
            <person name="Perrin D."/>
            <person name="Phunkhang P."/>
            <person name="Piqani B."/>
            <person name="Purcell S."/>
            <person name="Rachupka T."/>
            <person name="Ramasamy U."/>
            <person name="Rameau R."/>
            <person name="Ray V."/>
            <person name="Raymond C."/>
            <person name="Retta R."/>
            <person name="Richardson S."/>
            <person name="Rise C."/>
            <person name="Rodriguez J."/>
            <person name="Rogers J."/>
            <person name="Rogov P."/>
            <person name="Rutman M."/>
            <person name="Schupbach R."/>
            <person name="Seaman C."/>
            <person name="Settipalli S."/>
            <person name="Sharpe T."/>
            <person name="Sheridan J."/>
            <person name="Sherpa N."/>
            <person name="Shi J."/>
            <person name="Smirnov S."/>
            <person name="Smith C."/>
            <person name="Sougnez C."/>
            <person name="Spencer B."/>
            <person name="Stalker J."/>
            <person name="Stange-thomann N."/>
            <person name="Stavropoulos S."/>
            <person name="Stetson K."/>
            <person name="Stone C."/>
            <person name="Stone S."/>
            <person name="Stubbs M."/>
            <person name="Talamas J."/>
            <person name="Tchuinga P."/>
            <person name="Tenzing P."/>
            <person name="Tesfaye S."/>
            <person name="Theodore J."/>
            <person name="Thoulutsang Y."/>
            <person name="Topham K."/>
            <person name="Towey S."/>
            <person name="Tsamla T."/>
            <person name="Tsomo N."/>
            <person name="Vallee D."/>
            <person name="Vassiliev H."/>
            <person name="Venkataraman V."/>
            <person name="Vinson J."/>
            <person name="Vo A."/>
            <person name="Wade C."/>
            <person name="Wang S."/>
            <person name="Wangchuk T."/>
            <person name="Wangdi T."/>
            <person name="Whittaker C."/>
            <person name="Wilkinson J."/>
            <person name="Wu Y."/>
            <person name="Wyman D."/>
            <person name="Yadav S."/>
            <person name="Yang S."/>
            <person name="Yang X."/>
            <person name="Yeager S."/>
            <person name="Yee E."/>
            <person name="Young G."/>
            <person name="Zainoun J."/>
            <person name="Zembeck L."/>
            <person name="Zimmer A."/>
            <person name="Zody M."/>
            <person name="Lander E."/>
        </authorList>
    </citation>
    <scope>NUCLEOTIDE SEQUENCE [LARGE SCALE GENOMIC DNA]</scope>
</reference>
<feature type="compositionally biased region" description="Polar residues" evidence="1">
    <location>
        <begin position="88"/>
        <end position="97"/>
    </location>
</feature>
<feature type="region of interest" description="Disordered" evidence="1">
    <location>
        <begin position="88"/>
        <end position="109"/>
    </location>
</feature>
<dbReference type="GeneTree" id="ENSGT00530000068837"/>
<protein>
    <submittedName>
        <fullName evidence="2">Uncharacterized protein</fullName>
    </submittedName>
</protein>
<dbReference type="AlphaFoldDB" id="H2Y980"/>
<proteinExistence type="predicted"/>
<dbReference type="Proteomes" id="UP000007875">
    <property type="component" value="Unassembled WGS sequence"/>
</dbReference>
<name>H2Y980_CIOSA</name>
<reference evidence="2" key="3">
    <citation type="submission" date="2025-09" db="UniProtKB">
        <authorList>
            <consortium name="Ensembl"/>
        </authorList>
    </citation>
    <scope>IDENTIFICATION</scope>
</reference>